<proteinExistence type="predicted"/>
<keyword evidence="2" id="KW-1185">Reference proteome</keyword>
<name>M7BMR4_CHEMY</name>
<evidence type="ECO:0000313" key="1">
    <source>
        <dbReference type="EMBL" id="EMP37010.1"/>
    </source>
</evidence>
<evidence type="ECO:0000313" key="2">
    <source>
        <dbReference type="Proteomes" id="UP000031443"/>
    </source>
</evidence>
<sequence>MEPTLLTIKGILQRLYADDLALLADIKEELVNMVSDCLKVNTKKTEVTQVEKVEEELFEISGEKLNQKNRSVYLGIHLVLLERELKRRAQFAWMAVNKIAEVLWDWQLRHKRKGKVYAVIKSVLTDIRERWRADISAQER</sequence>
<dbReference type="Proteomes" id="UP000031443">
    <property type="component" value="Unassembled WGS sequence"/>
</dbReference>
<gene>
    <name evidence="1" type="ORF">UY3_05815</name>
</gene>
<accession>M7BMR4</accession>
<evidence type="ECO:0008006" key="3">
    <source>
        <dbReference type="Google" id="ProtNLM"/>
    </source>
</evidence>
<organism evidence="1 2">
    <name type="scientific">Chelonia mydas</name>
    <name type="common">Green sea-turtle</name>
    <name type="synonym">Chelonia agassizi</name>
    <dbReference type="NCBI Taxonomy" id="8469"/>
    <lineage>
        <taxon>Eukaryota</taxon>
        <taxon>Metazoa</taxon>
        <taxon>Chordata</taxon>
        <taxon>Craniata</taxon>
        <taxon>Vertebrata</taxon>
        <taxon>Euteleostomi</taxon>
        <taxon>Archelosauria</taxon>
        <taxon>Testudinata</taxon>
        <taxon>Testudines</taxon>
        <taxon>Cryptodira</taxon>
        <taxon>Durocryptodira</taxon>
        <taxon>Americhelydia</taxon>
        <taxon>Chelonioidea</taxon>
        <taxon>Cheloniidae</taxon>
        <taxon>Chelonia</taxon>
    </lineage>
</organism>
<dbReference type="EMBL" id="KB523250">
    <property type="protein sequence ID" value="EMP37010.1"/>
    <property type="molecule type" value="Genomic_DNA"/>
</dbReference>
<protein>
    <recommendedName>
        <fullName evidence="3">Reverse transcriptase domain-containing protein</fullName>
    </recommendedName>
</protein>
<dbReference type="AlphaFoldDB" id="M7BMR4"/>
<reference evidence="2" key="1">
    <citation type="journal article" date="2013" name="Nat. Genet.">
        <title>The draft genomes of soft-shell turtle and green sea turtle yield insights into the development and evolution of the turtle-specific body plan.</title>
        <authorList>
            <person name="Wang Z."/>
            <person name="Pascual-Anaya J."/>
            <person name="Zadissa A."/>
            <person name="Li W."/>
            <person name="Niimura Y."/>
            <person name="Huang Z."/>
            <person name="Li C."/>
            <person name="White S."/>
            <person name="Xiong Z."/>
            <person name="Fang D."/>
            <person name="Wang B."/>
            <person name="Ming Y."/>
            <person name="Chen Y."/>
            <person name="Zheng Y."/>
            <person name="Kuraku S."/>
            <person name="Pignatelli M."/>
            <person name="Herrero J."/>
            <person name="Beal K."/>
            <person name="Nozawa M."/>
            <person name="Li Q."/>
            <person name="Wang J."/>
            <person name="Zhang H."/>
            <person name="Yu L."/>
            <person name="Shigenobu S."/>
            <person name="Wang J."/>
            <person name="Liu J."/>
            <person name="Flicek P."/>
            <person name="Searle S."/>
            <person name="Wang J."/>
            <person name="Kuratani S."/>
            <person name="Yin Y."/>
            <person name="Aken B."/>
            <person name="Zhang G."/>
            <person name="Irie N."/>
        </authorList>
    </citation>
    <scope>NUCLEOTIDE SEQUENCE [LARGE SCALE GENOMIC DNA]</scope>
</reference>